<name>A0ABY9FP64_9PSED</name>
<evidence type="ECO:0000313" key="1">
    <source>
        <dbReference type="EMBL" id="WLH05113.1"/>
    </source>
</evidence>
<reference evidence="1 2" key="1">
    <citation type="submission" date="2023-02" db="EMBL/GenBank/DDBJ databases">
        <title>Evolution of Hrp T3SS in non-pathogenic Pseudomonas fluorescens.</title>
        <authorList>
            <person name="Liao K."/>
            <person name="Wei H."/>
            <person name="Gu Y."/>
        </authorList>
    </citation>
    <scope>NUCLEOTIDE SEQUENCE [LARGE SCALE GENOMIC DNA]</scope>
    <source>
        <strain evidence="1 2">FP2043</strain>
    </source>
</reference>
<keyword evidence="2" id="KW-1185">Reference proteome</keyword>
<dbReference type="RefSeq" id="WP_047542253.1">
    <property type="nucleotide sequence ID" value="NZ_CP117450.1"/>
</dbReference>
<proteinExistence type="predicted"/>
<evidence type="ECO:0000313" key="2">
    <source>
        <dbReference type="Proteomes" id="UP001236748"/>
    </source>
</evidence>
<protein>
    <submittedName>
        <fullName evidence="1">DUF2889 domain-containing protein</fullName>
    </submittedName>
</protein>
<dbReference type="Proteomes" id="UP001236748">
    <property type="component" value="Chromosome"/>
</dbReference>
<dbReference type="EMBL" id="CP117450">
    <property type="protein sequence ID" value="WLH05113.1"/>
    <property type="molecule type" value="Genomic_DNA"/>
</dbReference>
<sequence length="256" mass="29146">MINHEPDEPLNRAYGRGIFRRRILLRREAQTVTAELEDDYHAFRLRLVHDGHRITGIDAQSLRIPTTACLEAPALLAGLVGKPLTGNRLAFRDGSSPRLHCTHLHDLLWLAMAQTFRESDARLYDIQVPDLVEGRSRARALLDGTELLAWETDMQRLLLPVEHADKPLRSGFSRWATEAYQGDQLEAAYILQIALMVGYARRFDVDAMRANRIQPVNELLGACHAFQPNVIERALPMMGTVRDFSERADDLLRFIE</sequence>
<gene>
    <name evidence="1" type="ORF">PSH67_19985</name>
</gene>
<accession>A0ABY9FP64</accession>
<dbReference type="InterPro" id="IPR021312">
    <property type="entry name" value="DUF2889"/>
</dbReference>
<dbReference type="Pfam" id="PF11136">
    <property type="entry name" value="DUF2889"/>
    <property type="match status" value="1"/>
</dbReference>
<organism evidence="1 2">
    <name type="scientific">Pseudomonas lurida</name>
    <dbReference type="NCBI Taxonomy" id="244566"/>
    <lineage>
        <taxon>Bacteria</taxon>
        <taxon>Pseudomonadati</taxon>
        <taxon>Pseudomonadota</taxon>
        <taxon>Gammaproteobacteria</taxon>
        <taxon>Pseudomonadales</taxon>
        <taxon>Pseudomonadaceae</taxon>
        <taxon>Pseudomonas</taxon>
    </lineage>
</organism>